<dbReference type="PANTHER" id="PTHR33823:SF2">
    <property type="entry name" value="RNA POLYMERASE-BINDING TRANSCRIPTION FACTOR DKSA"/>
    <property type="match status" value="1"/>
</dbReference>
<comment type="subcellular location">
    <subcellularLocation>
        <location evidence="5">Cytoplasm</location>
    </subcellularLocation>
</comment>
<dbReference type="SUPFAM" id="SSF109635">
    <property type="entry name" value="DnaK suppressor protein DksA, alpha-hairpin domain"/>
    <property type="match status" value="1"/>
</dbReference>
<dbReference type="SUPFAM" id="SSF57716">
    <property type="entry name" value="Glucocorticoid receptor-like (DNA-binding domain)"/>
    <property type="match status" value="1"/>
</dbReference>
<evidence type="ECO:0000256" key="2">
    <source>
        <dbReference type="ARBA" id="ARBA00022723"/>
    </source>
</evidence>
<comment type="subunit">
    <text evidence="5">Interacts directly with the RNA polymerase.</text>
</comment>
<dbReference type="PROSITE" id="PS01102">
    <property type="entry name" value="ZF_DKSA_1"/>
    <property type="match status" value="1"/>
</dbReference>
<comment type="similarity">
    <text evidence="5">Belongs to the DksA family.</text>
</comment>
<comment type="caution">
    <text evidence="5">Lacks conserved residue(s) required for the propagation of feature annotation.</text>
</comment>
<evidence type="ECO:0000256" key="7">
    <source>
        <dbReference type="SAM" id="MobiDB-lite"/>
    </source>
</evidence>
<evidence type="ECO:0000313" key="10">
    <source>
        <dbReference type="EMBL" id="MCV2369770.1"/>
    </source>
</evidence>
<name>A0ABT2YI61_9BURK</name>
<evidence type="ECO:0000256" key="4">
    <source>
        <dbReference type="ARBA" id="ARBA00022833"/>
    </source>
</evidence>
<evidence type="ECO:0000259" key="8">
    <source>
        <dbReference type="Pfam" id="PF01258"/>
    </source>
</evidence>
<keyword evidence="1 5" id="KW-0963">Cytoplasm</keyword>
<dbReference type="Pfam" id="PF21157">
    <property type="entry name" value="DksA_N"/>
    <property type="match status" value="1"/>
</dbReference>
<keyword evidence="3 5" id="KW-0863">Zinc-finger</keyword>
<comment type="caution">
    <text evidence="10">The sequence shown here is derived from an EMBL/GenBank/DDBJ whole genome shotgun (WGS) entry which is preliminary data.</text>
</comment>
<proteinExistence type="inferred from homology"/>
<dbReference type="NCBIfam" id="TIGR02420">
    <property type="entry name" value="dksA"/>
    <property type="match status" value="1"/>
</dbReference>
<protein>
    <recommendedName>
        <fullName evidence="5">RNA polymerase-binding transcription factor DksA</fullName>
    </recommendedName>
</protein>
<accession>A0ABT2YI61</accession>
<dbReference type="InterPro" id="IPR037187">
    <property type="entry name" value="DnaK_N"/>
</dbReference>
<dbReference type="InterPro" id="IPR048489">
    <property type="entry name" value="DksA_N"/>
</dbReference>
<dbReference type="InterPro" id="IPR020458">
    <property type="entry name" value="Znf_DskA_TraR_CS"/>
</dbReference>
<organism evidence="10 11">
    <name type="scientific">Roseateles oligotrophus</name>
    <dbReference type="NCBI Taxonomy" id="1769250"/>
    <lineage>
        <taxon>Bacteria</taxon>
        <taxon>Pseudomonadati</taxon>
        <taxon>Pseudomonadota</taxon>
        <taxon>Betaproteobacteria</taxon>
        <taxon>Burkholderiales</taxon>
        <taxon>Sphaerotilaceae</taxon>
        <taxon>Roseateles</taxon>
    </lineage>
</organism>
<evidence type="ECO:0000256" key="5">
    <source>
        <dbReference type="HAMAP-Rule" id="MF_00926"/>
    </source>
</evidence>
<feature type="region of interest" description="Disordered" evidence="7">
    <location>
        <begin position="1"/>
        <end position="99"/>
    </location>
</feature>
<dbReference type="EMBL" id="JAJIRN010000007">
    <property type="protein sequence ID" value="MCV2369770.1"/>
    <property type="molecule type" value="Genomic_DNA"/>
</dbReference>
<evidence type="ECO:0000256" key="3">
    <source>
        <dbReference type="ARBA" id="ARBA00022771"/>
    </source>
</evidence>
<keyword evidence="4 5" id="KW-0862">Zinc</keyword>
<gene>
    <name evidence="5 10" type="primary">dksA</name>
    <name evidence="10" type="ORF">LNV07_16945</name>
</gene>
<dbReference type="PROSITE" id="PS51128">
    <property type="entry name" value="ZF_DKSA_2"/>
    <property type="match status" value="1"/>
</dbReference>
<dbReference type="InterPro" id="IPR000962">
    <property type="entry name" value="Znf_DskA_TraR"/>
</dbReference>
<evidence type="ECO:0000313" key="11">
    <source>
        <dbReference type="Proteomes" id="UP001209701"/>
    </source>
</evidence>
<feature type="zinc finger region" description="dksA C4-type" evidence="6">
    <location>
        <begin position="208"/>
        <end position="232"/>
    </location>
</feature>
<evidence type="ECO:0000256" key="6">
    <source>
        <dbReference type="PROSITE-ProRule" id="PRU00510"/>
    </source>
</evidence>
<dbReference type="Pfam" id="PF01258">
    <property type="entry name" value="zf-dskA_traR"/>
    <property type="match status" value="1"/>
</dbReference>
<reference evidence="10 11" key="1">
    <citation type="submission" date="2021-11" db="EMBL/GenBank/DDBJ databases">
        <authorList>
            <person name="Liang Q."/>
            <person name="Mou H."/>
            <person name="Liu Z."/>
        </authorList>
    </citation>
    <scope>NUCLEOTIDE SEQUENCE [LARGE SCALE GENOMIC DNA]</scope>
    <source>
        <strain evidence="10 11">CHU3</strain>
    </source>
</reference>
<comment type="function">
    <text evidence="5">Transcription factor that acts by binding directly to the RNA polymerase (RNAP). Required for negative regulation of rRNA expression and positive regulation of several amino acid biosynthesis promoters.</text>
</comment>
<sequence length="245" mass="26889">MCEERTVSKTQAPKSAVATELEPNQAGAESRPVTKAGKTSSKAKTEAADQPALATIEASPPPTGNSRFADRFAPPKPPTRQMNTPVIESPRTAAKSDPKLVNAWKTKTGSELTDAEVLAMPETEYMGAKQIEFFRAKLTELKNGVLSNAGETTEHLREDTSIVPDPADRATIEEEHALELRTRDRERKLLKKIIQSLARLDNGEYGYCDETGEPIGLGRLIARPTASLSLEAQQRREMKQKMFGD</sequence>
<keyword evidence="11" id="KW-1185">Reference proteome</keyword>
<feature type="domain" description="DnaK suppressor protein DksA N-terminal" evidence="9">
    <location>
        <begin position="130"/>
        <end position="200"/>
    </location>
</feature>
<dbReference type="HAMAP" id="MF_00926">
    <property type="entry name" value="DksA"/>
    <property type="match status" value="1"/>
</dbReference>
<keyword evidence="2 5" id="KW-0479">Metal-binding</keyword>
<evidence type="ECO:0000256" key="1">
    <source>
        <dbReference type="ARBA" id="ARBA00022490"/>
    </source>
</evidence>
<dbReference type="InterPro" id="IPR012784">
    <property type="entry name" value="DksA_RNA_pol-bd"/>
</dbReference>
<dbReference type="PANTHER" id="PTHR33823">
    <property type="entry name" value="RNA POLYMERASE-BINDING TRANSCRIPTION FACTOR DKSA-RELATED"/>
    <property type="match status" value="1"/>
</dbReference>
<feature type="domain" description="Zinc finger DksA/TraR C4-type" evidence="8">
    <location>
        <begin position="203"/>
        <end position="237"/>
    </location>
</feature>
<dbReference type="Gene3D" id="1.20.120.910">
    <property type="entry name" value="DksA, coiled-coil domain"/>
    <property type="match status" value="1"/>
</dbReference>
<evidence type="ECO:0000259" key="9">
    <source>
        <dbReference type="Pfam" id="PF21157"/>
    </source>
</evidence>
<dbReference type="Proteomes" id="UP001209701">
    <property type="component" value="Unassembled WGS sequence"/>
</dbReference>